<protein>
    <submittedName>
        <fullName evidence="2">TIGR02186 family protein</fullName>
    </submittedName>
</protein>
<keyword evidence="1" id="KW-0472">Membrane</keyword>
<organism evidence="2 3">
    <name type="scientific">Brevundimonas goettingensis</name>
    <dbReference type="NCBI Taxonomy" id="2774190"/>
    <lineage>
        <taxon>Bacteria</taxon>
        <taxon>Pseudomonadati</taxon>
        <taxon>Pseudomonadota</taxon>
        <taxon>Alphaproteobacteria</taxon>
        <taxon>Caulobacterales</taxon>
        <taxon>Caulobacteraceae</taxon>
        <taxon>Brevundimonas</taxon>
    </lineage>
</organism>
<dbReference type="Pfam" id="PF09608">
    <property type="entry name" value="Alph_Pro_TM"/>
    <property type="match status" value="1"/>
</dbReference>
<feature type="transmembrane region" description="Helical" evidence="1">
    <location>
        <begin position="263"/>
        <end position="284"/>
    </location>
</feature>
<dbReference type="KEGG" id="bgoe:IFJ75_14940"/>
<dbReference type="RefSeq" id="WP_207869036.1">
    <property type="nucleotide sequence ID" value="NZ_CP062222.1"/>
</dbReference>
<keyword evidence="1" id="KW-1133">Transmembrane helix</keyword>
<keyword evidence="3" id="KW-1185">Reference proteome</keyword>
<evidence type="ECO:0000256" key="1">
    <source>
        <dbReference type="SAM" id="Phobius"/>
    </source>
</evidence>
<gene>
    <name evidence="2" type="ORF">IFJ75_14940</name>
</gene>
<evidence type="ECO:0000313" key="3">
    <source>
        <dbReference type="Proteomes" id="UP000663918"/>
    </source>
</evidence>
<proteinExistence type="predicted"/>
<dbReference type="InterPro" id="IPR019088">
    <property type="entry name" value="CHP02186-rel_TM"/>
</dbReference>
<sequence length="287" mass="31278">MISAPPPPILPPPPPAISAPLVPEGAAPAPVVLPSEQSVATDGELRVAAALTDARIRVDSSFRGASIVLYGAVFNPSTSPTDVVVVVRGPDAPVRLVKKTRNMGVWLNSRPVLFEGAPGFYMTASTRPLSDIADFGQLRRLGVGVDHLRIGAPDEQRTVTRYGVRDVVVSRLGDDYLDWRRAVIRLKEAAALYDTDPEGVKFVDKGLFRAEIDLPAVAPTGQYYAEVWLFRDGEPQSVSNLTLTVEKVGFERDVYEFAHRRPWLYGILSVLLAAATGYGASRLFRRN</sequence>
<evidence type="ECO:0000313" key="2">
    <source>
        <dbReference type="EMBL" id="QTC90555.1"/>
    </source>
</evidence>
<dbReference type="EMBL" id="CP062222">
    <property type="protein sequence ID" value="QTC90555.1"/>
    <property type="molecule type" value="Genomic_DNA"/>
</dbReference>
<dbReference type="AlphaFoldDB" id="A0A975C2C0"/>
<name>A0A975C2C0_9CAUL</name>
<accession>A0A975C2C0</accession>
<reference evidence="2" key="1">
    <citation type="submission" date="2020-09" db="EMBL/GenBank/DDBJ databases">
        <title>Brevundimonas sp. LVF2 isolated from a puddle in Goettingen, Germany.</title>
        <authorList>
            <person name="Friedrich I."/>
            <person name="Klassen A."/>
            <person name="Hannes N."/>
            <person name="Schneider D."/>
            <person name="Hertel R."/>
            <person name="Daniel R."/>
        </authorList>
    </citation>
    <scope>NUCLEOTIDE SEQUENCE</scope>
    <source>
        <strain evidence="2">LVF2</strain>
    </source>
</reference>
<keyword evidence="1" id="KW-0812">Transmembrane</keyword>
<dbReference type="Proteomes" id="UP000663918">
    <property type="component" value="Chromosome"/>
</dbReference>